<dbReference type="Pfam" id="PF14690">
    <property type="entry name" value="Zn_ribbon_ISL3"/>
    <property type="match status" value="1"/>
</dbReference>
<feature type="domain" description="Transposase IS204/IS1001/IS1096/IS1165 zinc-finger" evidence="2">
    <location>
        <begin position="35"/>
        <end position="77"/>
    </location>
</feature>
<feature type="region of interest" description="Disordered" evidence="1">
    <location>
        <begin position="118"/>
        <end position="170"/>
    </location>
</feature>
<dbReference type="AlphaFoldDB" id="A0A963YWN8"/>
<name>A0A963YWN8_9PROT</name>
<evidence type="ECO:0000256" key="1">
    <source>
        <dbReference type="SAM" id="MobiDB-lite"/>
    </source>
</evidence>
<gene>
    <name evidence="3" type="ORF">ASILVAE211_24535</name>
</gene>
<reference evidence="3" key="1">
    <citation type="journal article" date="2021" name="Microorganisms">
        <title>Acidisoma silvae sp. nov. and Acidisomacellulosilytica sp. nov., Two Acidophilic Bacteria Isolated from Decaying Wood, Hydrolyzing Cellulose and Producing Poly-3-hydroxybutyrate.</title>
        <authorList>
            <person name="Mieszkin S."/>
            <person name="Pouder E."/>
            <person name="Uroz S."/>
            <person name="Simon-Colin C."/>
            <person name="Alain K."/>
        </authorList>
    </citation>
    <scope>NUCLEOTIDE SEQUENCE</scope>
    <source>
        <strain evidence="3">HW T2.11</strain>
    </source>
</reference>
<comment type="caution">
    <text evidence="3">The sequence shown here is derived from an EMBL/GenBank/DDBJ whole genome shotgun (WGS) entry which is preliminary data.</text>
</comment>
<dbReference type="EMBL" id="JAESVB010000031">
    <property type="protein sequence ID" value="MCB8878366.1"/>
    <property type="molecule type" value="Genomic_DNA"/>
</dbReference>
<dbReference type="RefSeq" id="WP_406566102.1">
    <property type="nucleotide sequence ID" value="NZ_JAESVB010000031.1"/>
</dbReference>
<dbReference type="InterPro" id="IPR029261">
    <property type="entry name" value="Transposase_Znf"/>
</dbReference>
<proteinExistence type="predicted"/>
<evidence type="ECO:0000313" key="4">
    <source>
        <dbReference type="Proteomes" id="UP000708298"/>
    </source>
</evidence>
<evidence type="ECO:0000259" key="2">
    <source>
        <dbReference type="Pfam" id="PF14690"/>
    </source>
</evidence>
<evidence type="ECO:0000313" key="3">
    <source>
        <dbReference type="EMBL" id="MCB8878366.1"/>
    </source>
</evidence>
<organism evidence="3 4">
    <name type="scientific">Acidisoma silvae</name>
    <dbReference type="NCBI Taxonomy" id="2802396"/>
    <lineage>
        <taxon>Bacteria</taxon>
        <taxon>Pseudomonadati</taxon>
        <taxon>Pseudomonadota</taxon>
        <taxon>Alphaproteobacteria</taxon>
        <taxon>Acetobacterales</taxon>
        <taxon>Acidocellaceae</taxon>
        <taxon>Acidisoma</taxon>
    </lineage>
</organism>
<sequence>MKKVSEWSPGLSIKICEANRIDGGWIVSAVMSGGAHCPMCGTHFSRRHGWYIRDLQDLPAQGAAVKLRLRVVRWRCLNPGCAQMTCGGRLPEFVAPYSRRTRRVVELGSCARPRGWRTAGLAADDPPRRTTGGPGCRSLPSSAEFLPRNQTAAHASPGRPLQLGPQQNVVLQEPRGLVHRYRQPEVTEL</sequence>
<accession>A0A963YWN8</accession>
<dbReference type="Proteomes" id="UP000708298">
    <property type="component" value="Unassembled WGS sequence"/>
</dbReference>
<reference evidence="3" key="2">
    <citation type="submission" date="2021-01" db="EMBL/GenBank/DDBJ databases">
        <authorList>
            <person name="Mieszkin S."/>
            <person name="Pouder E."/>
            <person name="Alain K."/>
        </authorList>
    </citation>
    <scope>NUCLEOTIDE SEQUENCE</scope>
    <source>
        <strain evidence="3">HW T2.11</strain>
    </source>
</reference>
<protein>
    <submittedName>
        <fullName evidence="3">Transposase</fullName>
    </submittedName>
</protein>
<keyword evidence="4" id="KW-1185">Reference proteome</keyword>